<dbReference type="RefSeq" id="WP_057152150.1">
    <property type="nucleotide sequence ID" value="NZ_AYZM01000134.1"/>
</dbReference>
<accession>A0A0R2EUB6</accession>
<dbReference type="EMBL" id="AYZM01000134">
    <property type="protein sequence ID" value="KRN19967.1"/>
    <property type="molecule type" value="Genomic_DNA"/>
</dbReference>
<dbReference type="PANTHER" id="PTHR15239">
    <property type="entry name" value="NUCLEAR EXPORT MEDIATOR FACTOR NEMF"/>
    <property type="match status" value="1"/>
</dbReference>
<reference evidence="2 3" key="1">
    <citation type="journal article" date="2015" name="Genome Announc.">
        <title>Expanding the biotechnology potential of lactobacilli through comparative genomics of 213 strains and associated genera.</title>
        <authorList>
            <person name="Sun Z."/>
            <person name="Harris H.M."/>
            <person name="McCann A."/>
            <person name="Guo C."/>
            <person name="Argimon S."/>
            <person name="Zhang W."/>
            <person name="Yang X."/>
            <person name="Jeffery I.B."/>
            <person name="Cooney J.C."/>
            <person name="Kagawa T.F."/>
            <person name="Liu W."/>
            <person name="Song Y."/>
            <person name="Salvetti E."/>
            <person name="Wrobel A."/>
            <person name="Rasinkangas P."/>
            <person name="Parkhill J."/>
            <person name="Rea M.C."/>
            <person name="O'Sullivan O."/>
            <person name="Ritari J."/>
            <person name="Douillard F.P."/>
            <person name="Paul Ross R."/>
            <person name="Yang R."/>
            <person name="Briner A.E."/>
            <person name="Felis G.E."/>
            <person name="de Vos W.M."/>
            <person name="Barrangou R."/>
            <person name="Klaenhammer T.R."/>
            <person name="Caufield P.W."/>
            <person name="Cui Y."/>
            <person name="Zhang H."/>
            <person name="O'Toole P.W."/>
        </authorList>
    </citation>
    <scope>NUCLEOTIDE SEQUENCE [LARGE SCALE GENOMIC DNA]</scope>
    <source>
        <strain evidence="2 3">DSM 23365</strain>
    </source>
</reference>
<protein>
    <submittedName>
        <fullName evidence="2">Adherence protein</fullName>
    </submittedName>
</protein>
<comment type="caution">
    <text evidence="2">The sequence shown here is derived from an EMBL/GenBank/DDBJ whole genome shotgun (WGS) entry which is preliminary data.</text>
</comment>
<sequence length="286" mass="32273">MLTENVTEEAATVQRAIERQLHHTRKQIEALEKAVQKVGDYEALQVKGTLLKTYASQIPADLGYVKLPDYRHEGFEIGIYIDRSKSLMANAEDYFHEYRRAKRGLATVQENLTAAKQALAQQVERQETLDVTDVQQVEQVKQQLIDEGAIKTKVLHSSKKPEPAHPRRFYTTDGVLVEVGKSDQQNDHLSLTANPNFYWMHVAELPGSHVVIHSDHPSDRDLQEAAVLTAYYSKGRKLDRVPVDVLRVRQLSKPKGAKAGLVNVHGKFQTITVTPDADLVEALREH</sequence>
<dbReference type="InterPro" id="IPR008532">
    <property type="entry name" value="NFACT_RNA-bd"/>
</dbReference>
<evidence type="ECO:0000313" key="2">
    <source>
        <dbReference type="EMBL" id="KRN19967.1"/>
    </source>
</evidence>
<dbReference type="GO" id="GO:0000049">
    <property type="term" value="F:tRNA binding"/>
    <property type="evidence" value="ECO:0007669"/>
    <property type="project" value="TreeGrafter"/>
</dbReference>
<dbReference type="GO" id="GO:0072344">
    <property type="term" value="P:rescue of stalled ribosome"/>
    <property type="evidence" value="ECO:0007669"/>
    <property type="project" value="TreeGrafter"/>
</dbReference>
<dbReference type="OrthoDB" id="2308307at2"/>
<dbReference type="GO" id="GO:1990112">
    <property type="term" value="C:RQC complex"/>
    <property type="evidence" value="ECO:0007669"/>
    <property type="project" value="TreeGrafter"/>
</dbReference>
<dbReference type="GO" id="GO:0043023">
    <property type="term" value="F:ribosomal large subunit binding"/>
    <property type="evidence" value="ECO:0007669"/>
    <property type="project" value="TreeGrafter"/>
</dbReference>
<dbReference type="AlphaFoldDB" id="A0A0R2EUB6"/>
<dbReference type="InterPro" id="IPR051608">
    <property type="entry name" value="RQC_Subunit_NEMF"/>
</dbReference>
<name>A0A0R2EUB6_9LACO</name>
<proteinExistence type="predicted"/>
<gene>
    <name evidence="2" type="ORF">FD14_GL001598</name>
</gene>
<evidence type="ECO:0000259" key="1">
    <source>
        <dbReference type="Pfam" id="PF05670"/>
    </source>
</evidence>
<dbReference type="PANTHER" id="PTHR15239:SF6">
    <property type="entry name" value="RIBOSOME QUALITY CONTROL COMPLEX SUBUNIT NEMF"/>
    <property type="match status" value="1"/>
</dbReference>
<keyword evidence="3" id="KW-1185">Reference proteome</keyword>
<dbReference type="Proteomes" id="UP000051442">
    <property type="component" value="Unassembled WGS sequence"/>
</dbReference>
<dbReference type="STRING" id="1423804.FD14_GL001598"/>
<organism evidence="2 3">
    <name type="scientific">Secundilactobacillus similis DSM 23365 = JCM 2765</name>
    <dbReference type="NCBI Taxonomy" id="1423804"/>
    <lineage>
        <taxon>Bacteria</taxon>
        <taxon>Bacillati</taxon>
        <taxon>Bacillota</taxon>
        <taxon>Bacilli</taxon>
        <taxon>Lactobacillales</taxon>
        <taxon>Lactobacillaceae</taxon>
        <taxon>Secundilactobacillus</taxon>
    </lineage>
</organism>
<evidence type="ECO:0000313" key="3">
    <source>
        <dbReference type="Proteomes" id="UP000051442"/>
    </source>
</evidence>
<feature type="domain" description="NFACT RNA-binding" evidence="1">
    <location>
        <begin position="168"/>
        <end position="265"/>
    </location>
</feature>
<dbReference type="PATRIC" id="fig|1423804.4.peg.1726"/>
<dbReference type="Pfam" id="PF05670">
    <property type="entry name" value="NFACT-R_1"/>
    <property type="match status" value="1"/>
</dbReference>
<dbReference type="Pfam" id="PF05833">
    <property type="entry name" value="NFACT_N"/>
    <property type="match status" value="1"/>
</dbReference>